<protein>
    <recommendedName>
        <fullName evidence="3">Response regulatory domain-containing protein</fullName>
    </recommendedName>
</protein>
<reference evidence="1 2" key="1">
    <citation type="submission" date="2024-10" db="EMBL/GenBank/DDBJ databases">
        <title>The Natural Products Discovery Center: Release of the First 8490 Sequenced Strains for Exploring Actinobacteria Biosynthetic Diversity.</title>
        <authorList>
            <person name="Kalkreuter E."/>
            <person name="Kautsar S.A."/>
            <person name="Yang D."/>
            <person name="Bader C.D."/>
            <person name="Teijaro C.N."/>
            <person name="Fluegel L."/>
            <person name="Davis C.M."/>
            <person name="Simpson J.R."/>
            <person name="Lauterbach L."/>
            <person name="Steele A.D."/>
            <person name="Gui C."/>
            <person name="Meng S."/>
            <person name="Li G."/>
            <person name="Viehrig K."/>
            <person name="Ye F."/>
            <person name="Su P."/>
            <person name="Kiefer A.F."/>
            <person name="Nichols A."/>
            <person name="Cepeda A.J."/>
            <person name="Yan W."/>
            <person name="Fan B."/>
            <person name="Jiang Y."/>
            <person name="Adhikari A."/>
            <person name="Zheng C.-J."/>
            <person name="Schuster L."/>
            <person name="Cowan T.M."/>
            <person name="Smanski M.J."/>
            <person name="Chevrette M.G."/>
            <person name="De Carvalho L.P.S."/>
            <person name="Shen B."/>
        </authorList>
    </citation>
    <scope>NUCLEOTIDE SEQUENCE [LARGE SCALE GENOMIC DNA]</scope>
    <source>
        <strain evidence="1 2">NPDC049639</strain>
    </source>
</reference>
<accession>A0ABW8APN5</accession>
<gene>
    <name evidence="1" type="ORF">ACIB24_14845</name>
</gene>
<organism evidence="1 2">
    <name type="scientific">Spongisporangium articulatum</name>
    <dbReference type="NCBI Taxonomy" id="3362603"/>
    <lineage>
        <taxon>Bacteria</taxon>
        <taxon>Bacillati</taxon>
        <taxon>Actinomycetota</taxon>
        <taxon>Actinomycetes</taxon>
        <taxon>Kineosporiales</taxon>
        <taxon>Kineosporiaceae</taxon>
        <taxon>Spongisporangium</taxon>
    </lineage>
</organism>
<comment type="caution">
    <text evidence="1">The sequence shown here is derived from an EMBL/GenBank/DDBJ whole genome shotgun (WGS) entry which is preliminary data.</text>
</comment>
<evidence type="ECO:0000313" key="1">
    <source>
        <dbReference type="EMBL" id="MFI7588344.1"/>
    </source>
</evidence>
<evidence type="ECO:0008006" key="3">
    <source>
        <dbReference type="Google" id="ProtNLM"/>
    </source>
</evidence>
<evidence type="ECO:0000313" key="2">
    <source>
        <dbReference type="Proteomes" id="UP001612915"/>
    </source>
</evidence>
<proteinExistence type="predicted"/>
<sequence>MTEPAQEAGARSRRAAAGGTRTAIVVSNDPDLTRKISDLIAAVHADSIILTIPEYEEAIPILGETTAGLVVIDTAMIDWEAGMDAIRPFTRSPNWSPFLFIVREGVNGEKENLLAQATKMGRRSIVHVDDDEVAISARIGDAFAWGASMRAILEDAPVPSLLAADRGSSVTTDVLSPTIGQDLDSSRFGPGTVAAASVLKEKVAERRRGMRNTLVARGWRVPWRHASGE</sequence>
<dbReference type="EMBL" id="JBITLV010000004">
    <property type="protein sequence ID" value="MFI7588344.1"/>
    <property type="molecule type" value="Genomic_DNA"/>
</dbReference>
<dbReference type="RefSeq" id="WP_398281733.1">
    <property type="nucleotide sequence ID" value="NZ_JBITLV010000004.1"/>
</dbReference>
<dbReference type="Proteomes" id="UP001612915">
    <property type="component" value="Unassembled WGS sequence"/>
</dbReference>
<name>A0ABW8APN5_9ACTN</name>
<keyword evidence="2" id="KW-1185">Reference proteome</keyword>